<sequence>MLSHSSQEDPTQCPLATFSQTGSSDEVQGIHFIHSVDKAVANAGEILTFTTWILNATSKTLANVCLHPLSFTNEHMEALRYSTEPPREHRNGRVLGPHGALTYAFTYLVAERDIHQSGFIISALQAKLTAPGLGTLRSECDAIISTTLPRFSLAFPSSAVEPRSMTVFFKESGQPIDNTMRRQ</sequence>
<organism evidence="1 2">
    <name type="scientific">Arthrobacter alpinus</name>
    <dbReference type="NCBI Taxonomy" id="656366"/>
    <lineage>
        <taxon>Bacteria</taxon>
        <taxon>Bacillati</taxon>
        <taxon>Actinomycetota</taxon>
        <taxon>Actinomycetes</taxon>
        <taxon>Micrococcales</taxon>
        <taxon>Micrococcaceae</taxon>
        <taxon>Arthrobacter</taxon>
    </lineage>
</organism>
<proteinExistence type="predicted"/>
<evidence type="ECO:0000313" key="2">
    <source>
        <dbReference type="Proteomes" id="UP000182725"/>
    </source>
</evidence>
<dbReference type="RefSeq" id="WP_139244536.1">
    <property type="nucleotide sequence ID" value="NZ_FNTV01000002.1"/>
</dbReference>
<evidence type="ECO:0000313" key="1">
    <source>
        <dbReference type="EMBL" id="SEF12593.1"/>
    </source>
</evidence>
<name>A0A1H5PF88_9MICC</name>
<dbReference type="Proteomes" id="UP000182725">
    <property type="component" value="Unassembled WGS sequence"/>
</dbReference>
<reference evidence="1 2" key="1">
    <citation type="submission" date="2016-10" db="EMBL/GenBank/DDBJ databases">
        <authorList>
            <person name="de Groot N.N."/>
        </authorList>
    </citation>
    <scope>NUCLEOTIDE SEQUENCE [LARGE SCALE GENOMIC DNA]</scope>
    <source>
        <strain evidence="1 2">DSM 22274</strain>
    </source>
</reference>
<protein>
    <submittedName>
        <fullName evidence="1">Conserved repeat domain-containing protein</fullName>
    </submittedName>
</protein>
<dbReference type="EMBL" id="FNTV01000002">
    <property type="protein sequence ID" value="SEF12593.1"/>
    <property type="molecule type" value="Genomic_DNA"/>
</dbReference>
<accession>A0A1H5PF88</accession>
<dbReference type="AlphaFoldDB" id="A0A1H5PF88"/>
<gene>
    <name evidence="1" type="ORF">SAMN04489740_4262</name>
</gene>